<dbReference type="PROSITE" id="PS51270">
    <property type="entry name" value="ZF_CTCHY"/>
    <property type="match status" value="1"/>
</dbReference>
<keyword evidence="8" id="KW-1185">Reference proteome</keyword>
<feature type="region of interest" description="Disordered" evidence="6">
    <location>
        <begin position="556"/>
        <end position="584"/>
    </location>
</feature>
<dbReference type="PROSITE" id="PS50168">
    <property type="entry name" value="DED"/>
    <property type="match status" value="1"/>
</dbReference>
<dbReference type="Pfam" id="PF18738">
    <property type="entry name" value="HEPN_DZIP3"/>
    <property type="match status" value="1"/>
</dbReference>
<accession>A0A6S7G0C4</accession>
<dbReference type="InterPro" id="IPR041249">
    <property type="entry name" value="HEPN_DZIP3"/>
</dbReference>
<evidence type="ECO:0000313" key="8">
    <source>
        <dbReference type="Proteomes" id="UP001152795"/>
    </source>
</evidence>
<sequence length="1449" mass="163131">MDPVKAKANYFRVCALLVNLGGVALRSALHTVHPPSTLAAVLNANKFALKKIRYSIINASQWNLFFPVSGTPDSKNFDITLLTILLRNICGLASPDAGWKIMPPASDTSISANIMRIKIFRNEVYGHIANAQFDDTTFETLWQEITKPLLKLGIPQQYIDELKTVRVSFEEECYIETIKEWTELEDKLFSVNLKSKDSVLPKTFENGNPSHVQVNQLTKFDFTRKIDDLGKRFHGCTRHWCFEQVSSWFSKEKSTVMIMTADSGDGMSVLSAKVCKLYDQCCKLAAYHFYDFRNEDYNNPKRILQSLASQMCDNVDGFRDKLTEVLRREHYQDSLSDAFRVLLNVPLHALDRHEPMLIVVDAMEENKTDVKNEFLEMIFEEFLELPKWVKVLVWSKAGFNARKKLLHLPAELLPRICLLNADKPSSSIGLVVNKFVELCILNVIPISVFNLNATKNFLIFKPSDKETPTVVDQISSSELLNCISEIKIVFEITLHSIGLFENYLKSPGEEAAKPLTQLFDGVQRAYHERFTTGTTENFLDFILTFLVNKCSQDADDEDKRSHHFDQESSRAGNRNSDNDFALDSQPNSISEEAFQLDLEHKKATALLPNFEINVKNLETKNAKANEKCRRLVNVLSQTSVNPTGKIEDSFVQHPLKQKAKLKRDLGNNSTTQMQDWVSSNEDISIGEVLNKDKSKKKPERKLSKDSSMIDFPQLNQAKQGKGIDGYVKYSGAETRMKSEEMLKSFENEDSALKSRSSILFSESPASMLSLRVKELEEENAFLRNDMRSLQAKYEDTLAELGRMAVQKTAKENEERKSELFQQIFRSSLSKATVLLTSKDSAINYMNRPPNRFLKLQTTNERADAQAVIYPATSVEQHAEGPGALVQRSNRQPGKEETVTSEEIPRGDQRDTEVSTFRNSSENRAPPTQNSASNNTSREKTNGVEGTNQSEKVQGASGLALSSRQSYENLSLSVQQDSATEYISLGNVPPTSVATTLYNNYKLLLLSLAKRLLSGDVVKLKNWGNQNFSINDPQNATDVLFQLDQKGIINASDLSQLCHFFESIVRFDLVYIIDAFLFGDYSLLRQNLGPKQQAANTAQTSQSRSTAMYHSLFNGTNTGRQSLVNPTASRILQTSPGRNATNLRKPAIGKSPQRSHHQQTQLAAFRNLSDTTNPVRLPRSPNENQSTASEQQNVKTAGTGFTPTRVADAVVADDPSVTSERRTMAGNSLTRRNPSVTNNPHNAQAVGSNGSKHSKFQRPETEGSNISNSQSLSGSRNHYLDREDNWLCSHYKRHCYVKFECCNNFWPCHRCHNNQSSCGRKKLKSRDTKMLKCVYCNKVQQFGHSCCDCGAKFSDYYCGLCKHLTGKDDHPYHCENCGICRIHGDRSFHCDVCGVCLDVQLRGNHKCREGSAHDECCICLEIQKEQGTKGTLEKGPVQGTAKDLDFMYFS</sequence>
<dbReference type="EMBL" id="CACRXK020000620">
    <property type="protein sequence ID" value="CAB3983493.1"/>
    <property type="molecule type" value="Genomic_DNA"/>
</dbReference>
<feature type="coiled-coil region" evidence="5">
    <location>
        <begin position="607"/>
        <end position="634"/>
    </location>
</feature>
<evidence type="ECO:0000256" key="1">
    <source>
        <dbReference type="ARBA" id="ARBA00022723"/>
    </source>
</evidence>
<dbReference type="GO" id="GO:0061630">
    <property type="term" value="F:ubiquitin protein ligase activity"/>
    <property type="evidence" value="ECO:0007669"/>
    <property type="project" value="TreeGrafter"/>
</dbReference>
<feature type="compositionally biased region" description="Basic and acidic residues" evidence="6">
    <location>
        <begin position="892"/>
        <end position="912"/>
    </location>
</feature>
<protein>
    <submittedName>
        <fullName evidence="7">E3 ubiquitin- ligase DZIP3</fullName>
    </submittedName>
</protein>
<dbReference type="GO" id="GO:0016874">
    <property type="term" value="F:ligase activity"/>
    <property type="evidence" value="ECO:0007669"/>
    <property type="project" value="UniProtKB-KW"/>
</dbReference>
<dbReference type="PANTHER" id="PTHR21319">
    <property type="entry name" value="RING FINGER AND CHY ZINC FINGER DOMAIN-CONTAINING PROTEIN 1"/>
    <property type="match status" value="1"/>
</dbReference>
<dbReference type="InterPro" id="IPR037274">
    <property type="entry name" value="Znf_CHY_sf"/>
</dbReference>
<dbReference type="Gene3D" id="3.40.50.300">
    <property type="entry name" value="P-loop containing nucleotide triphosphate hydrolases"/>
    <property type="match status" value="1"/>
</dbReference>
<keyword evidence="1" id="KW-0479">Metal-binding</keyword>
<comment type="caution">
    <text evidence="7">The sequence shown here is derived from an EMBL/GenBank/DDBJ whole genome shotgun (WGS) entry which is preliminary data.</text>
</comment>
<dbReference type="InterPro" id="IPR027417">
    <property type="entry name" value="P-loop_NTPase"/>
</dbReference>
<feature type="region of interest" description="Disordered" evidence="6">
    <location>
        <begin position="873"/>
        <end position="958"/>
    </location>
</feature>
<dbReference type="GO" id="GO:0042981">
    <property type="term" value="P:regulation of apoptotic process"/>
    <property type="evidence" value="ECO:0007669"/>
    <property type="project" value="InterPro"/>
</dbReference>
<keyword evidence="7" id="KW-0436">Ligase</keyword>
<dbReference type="Proteomes" id="UP001152795">
    <property type="component" value="Unassembled WGS sequence"/>
</dbReference>
<evidence type="ECO:0000256" key="4">
    <source>
        <dbReference type="ARBA" id="ARBA00022833"/>
    </source>
</evidence>
<dbReference type="Pfam" id="PF05495">
    <property type="entry name" value="zf-CHY"/>
    <property type="match status" value="1"/>
</dbReference>
<feature type="region of interest" description="Disordered" evidence="6">
    <location>
        <begin position="688"/>
        <end position="710"/>
    </location>
</feature>
<organism evidence="7 8">
    <name type="scientific">Paramuricea clavata</name>
    <name type="common">Red gorgonian</name>
    <name type="synonym">Violescent sea-whip</name>
    <dbReference type="NCBI Taxonomy" id="317549"/>
    <lineage>
        <taxon>Eukaryota</taxon>
        <taxon>Metazoa</taxon>
        <taxon>Cnidaria</taxon>
        <taxon>Anthozoa</taxon>
        <taxon>Octocorallia</taxon>
        <taxon>Malacalcyonacea</taxon>
        <taxon>Plexauridae</taxon>
        <taxon>Paramuricea</taxon>
    </lineage>
</organism>
<feature type="compositionally biased region" description="Polar residues" evidence="6">
    <location>
        <begin position="1224"/>
        <end position="1250"/>
    </location>
</feature>
<feature type="compositionally biased region" description="Basic and acidic residues" evidence="6">
    <location>
        <begin position="557"/>
        <end position="568"/>
    </location>
</feature>
<evidence type="ECO:0000313" key="7">
    <source>
        <dbReference type="EMBL" id="CAB3983493.1"/>
    </source>
</evidence>
<dbReference type="GO" id="GO:0008270">
    <property type="term" value="F:zinc ion binding"/>
    <property type="evidence" value="ECO:0007669"/>
    <property type="project" value="UniProtKB-KW"/>
</dbReference>
<dbReference type="PROSITE" id="PS51266">
    <property type="entry name" value="ZF_CHY"/>
    <property type="match status" value="1"/>
</dbReference>
<dbReference type="InterPro" id="IPR056884">
    <property type="entry name" value="NPHP3-like_N"/>
</dbReference>
<evidence type="ECO:0000256" key="2">
    <source>
        <dbReference type="ARBA" id="ARBA00022737"/>
    </source>
</evidence>
<dbReference type="GO" id="GO:0005634">
    <property type="term" value="C:nucleus"/>
    <property type="evidence" value="ECO:0007669"/>
    <property type="project" value="TreeGrafter"/>
</dbReference>
<dbReference type="InterPro" id="IPR017921">
    <property type="entry name" value="Znf_CTCHY"/>
</dbReference>
<evidence type="ECO:0000256" key="3">
    <source>
        <dbReference type="ARBA" id="ARBA00022771"/>
    </source>
</evidence>
<gene>
    <name evidence="7" type="ORF">PACLA_8A080881</name>
</gene>
<dbReference type="SUPFAM" id="SSF161245">
    <property type="entry name" value="Zinc hairpin stack"/>
    <property type="match status" value="1"/>
</dbReference>
<dbReference type="SUPFAM" id="SSF161219">
    <property type="entry name" value="CHY zinc finger-like"/>
    <property type="match status" value="1"/>
</dbReference>
<dbReference type="PANTHER" id="PTHR21319:SF53">
    <property type="entry name" value="RING FINGER AND CHY ZINC FINGER DOMAIN-CONTAINING PROTEIN 1"/>
    <property type="match status" value="1"/>
</dbReference>
<feature type="compositionally biased region" description="Low complexity" evidence="6">
    <location>
        <begin position="1263"/>
        <end position="1274"/>
    </location>
</feature>
<feature type="region of interest" description="Disordered" evidence="6">
    <location>
        <begin position="1115"/>
        <end position="1274"/>
    </location>
</feature>
<evidence type="ECO:0000256" key="5">
    <source>
        <dbReference type="SAM" id="Coils"/>
    </source>
</evidence>
<dbReference type="GO" id="GO:0016567">
    <property type="term" value="P:protein ubiquitination"/>
    <property type="evidence" value="ECO:0007669"/>
    <property type="project" value="TreeGrafter"/>
</dbReference>
<keyword evidence="3" id="KW-0863">Zinc-finger</keyword>
<proteinExistence type="predicted"/>
<feature type="coiled-coil region" evidence="5">
    <location>
        <begin position="765"/>
        <end position="799"/>
    </location>
</feature>
<keyword evidence="2" id="KW-0677">Repeat</keyword>
<feature type="compositionally biased region" description="Polar residues" evidence="6">
    <location>
        <begin position="1115"/>
        <end position="1141"/>
    </location>
</feature>
<name>A0A6S7G0C4_PARCT</name>
<dbReference type="InterPro" id="IPR037275">
    <property type="entry name" value="Znf_CTCHY_sf"/>
</dbReference>
<keyword evidence="4" id="KW-0862">Zinc</keyword>
<keyword evidence="5" id="KW-0175">Coiled coil</keyword>
<evidence type="ECO:0000256" key="6">
    <source>
        <dbReference type="SAM" id="MobiDB-lite"/>
    </source>
</evidence>
<dbReference type="InterPro" id="IPR008913">
    <property type="entry name" value="Znf_CHY"/>
</dbReference>
<dbReference type="Pfam" id="PF24883">
    <property type="entry name" value="NPHP3_N"/>
    <property type="match status" value="1"/>
</dbReference>
<dbReference type="InterPro" id="IPR001875">
    <property type="entry name" value="DED_dom"/>
</dbReference>
<feature type="compositionally biased region" description="Polar residues" evidence="6">
    <location>
        <begin position="1180"/>
        <end position="1201"/>
    </location>
</feature>
<dbReference type="GO" id="GO:0006511">
    <property type="term" value="P:ubiquitin-dependent protein catabolic process"/>
    <property type="evidence" value="ECO:0007669"/>
    <property type="project" value="TreeGrafter"/>
</dbReference>
<dbReference type="OrthoDB" id="5967843at2759"/>
<feature type="compositionally biased region" description="Polar residues" evidence="6">
    <location>
        <begin position="913"/>
        <end position="935"/>
    </location>
</feature>
<feature type="compositionally biased region" description="Polar residues" evidence="6">
    <location>
        <begin position="1157"/>
        <end position="1173"/>
    </location>
</feature>
<reference evidence="7" key="1">
    <citation type="submission" date="2020-04" db="EMBL/GenBank/DDBJ databases">
        <authorList>
            <person name="Alioto T."/>
            <person name="Alioto T."/>
            <person name="Gomez Garrido J."/>
        </authorList>
    </citation>
    <scope>NUCLEOTIDE SEQUENCE</scope>
    <source>
        <strain evidence="7">A484AB</strain>
    </source>
</reference>